<accession>A0ABX7PDT1</accession>
<comment type="similarity">
    <text evidence="1">Belongs to the AHA1 family.</text>
</comment>
<dbReference type="Gene3D" id="3.30.530.20">
    <property type="match status" value="1"/>
</dbReference>
<proteinExistence type="inferred from homology"/>
<evidence type="ECO:0000313" key="3">
    <source>
        <dbReference type="EMBL" id="QSQ28513.1"/>
    </source>
</evidence>
<dbReference type="EMBL" id="CP071090">
    <property type="protein sequence ID" value="QSQ28513.1"/>
    <property type="molecule type" value="Genomic_DNA"/>
</dbReference>
<keyword evidence="4" id="KW-1185">Reference proteome</keyword>
<sequence>MIRFERVLPGPVERVWEYLTVPELRGRWLASGPMELHVGGHVELRFLHASLSSHFEPTPERFKQFENGCSLHGKVTRCEPPRLLSYTWGEDGEVTFELTPRGEDVRLVLTHRRLEPRHLVGVASGWHTHLGILGDRMRGVEPAGFWSTHARMEAEYSARLSGG</sequence>
<protein>
    <submittedName>
        <fullName evidence="3">SRPBCC family protein</fullName>
    </submittedName>
</protein>
<dbReference type="SUPFAM" id="SSF55961">
    <property type="entry name" value="Bet v1-like"/>
    <property type="match status" value="1"/>
</dbReference>
<dbReference type="Pfam" id="PF08327">
    <property type="entry name" value="AHSA1"/>
    <property type="match status" value="1"/>
</dbReference>
<reference evidence="3 4" key="1">
    <citation type="submission" date="2021-02" db="EMBL/GenBank/DDBJ databases">
        <title>De Novo genome assembly of isolated myxobacteria.</title>
        <authorList>
            <person name="Stevens D.C."/>
        </authorList>
    </citation>
    <scope>NUCLEOTIDE SEQUENCE [LARGE SCALE GENOMIC DNA]</scope>
    <source>
        <strain evidence="4">SCPEA02</strain>
    </source>
</reference>
<dbReference type="InterPro" id="IPR013538">
    <property type="entry name" value="ASHA1/2-like_C"/>
</dbReference>
<evidence type="ECO:0000313" key="4">
    <source>
        <dbReference type="Proteomes" id="UP000662747"/>
    </source>
</evidence>
<evidence type="ECO:0000256" key="1">
    <source>
        <dbReference type="ARBA" id="ARBA00006817"/>
    </source>
</evidence>
<organism evidence="3 4">
    <name type="scientific">Pyxidicoccus parkwayensis</name>
    <dbReference type="NCBI Taxonomy" id="2813578"/>
    <lineage>
        <taxon>Bacteria</taxon>
        <taxon>Pseudomonadati</taxon>
        <taxon>Myxococcota</taxon>
        <taxon>Myxococcia</taxon>
        <taxon>Myxococcales</taxon>
        <taxon>Cystobacterineae</taxon>
        <taxon>Myxococcaceae</taxon>
        <taxon>Pyxidicoccus</taxon>
    </lineage>
</organism>
<dbReference type="InterPro" id="IPR023393">
    <property type="entry name" value="START-like_dom_sf"/>
</dbReference>
<gene>
    <name evidence="3" type="ORF">JY651_43465</name>
</gene>
<evidence type="ECO:0000259" key="2">
    <source>
        <dbReference type="Pfam" id="PF08327"/>
    </source>
</evidence>
<feature type="domain" description="Activator of Hsp90 ATPase homologue 1/2-like C-terminal" evidence="2">
    <location>
        <begin position="11"/>
        <end position="133"/>
    </location>
</feature>
<dbReference type="Proteomes" id="UP000662747">
    <property type="component" value="Chromosome"/>
</dbReference>
<dbReference type="CDD" id="cd08899">
    <property type="entry name" value="SRPBCC_CalC_Aha1-like_6"/>
    <property type="match status" value="1"/>
</dbReference>
<name>A0ABX7PDT1_9BACT</name>